<protein>
    <recommendedName>
        <fullName evidence="3">CCHC-type domain-containing protein</fullName>
    </recommendedName>
</protein>
<dbReference type="Proteomes" id="UP000886653">
    <property type="component" value="Unassembled WGS sequence"/>
</dbReference>
<gene>
    <name evidence="4" type="ORF">CROQUDRAFT_50515</name>
</gene>
<dbReference type="Gene3D" id="4.10.60.10">
    <property type="entry name" value="Zinc finger, CCHC-type"/>
    <property type="match status" value="1"/>
</dbReference>
<feature type="non-terminal residue" evidence="4">
    <location>
        <position position="1"/>
    </location>
</feature>
<evidence type="ECO:0000259" key="3">
    <source>
        <dbReference type="PROSITE" id="PS50158"/>
    </source>
</evidence>
<accession>A0A9P6T886</accession>
<reference evidence="4" key="1">
    <citation type="submission" date="2013-11" db="EMBL/GenBank/DDBJ databases">
        <title>Genome sequence of the fusiform rust pathogen reveals effectors for host alternation and coevolution with pine.</title>
        <authorList>
            <consortium name="DOE Joint Genome Institute"/>
            <person name="Smith K."/>
            <person name="Pendleton A."/>
            <person name="Kubisiak T."/>
            <person name="Anderson C."/>
            <person name="Salamov A."/>
            <person name="Aerts A."/>
            <person name="Riley R."/>
            <person name="Clum A."/>
            <person name="Lindquist E."/>
            <person name="Ence D."/>
            <person name="Campbell M."/>
            <person name="Kronenberg Z."/>
            <person name="Feau N."/>
            <person name="Dhillon B."/>
            <person name="Hamelin R."/>
            <person name="Burleigh J."/>
            <person name="Smith J."/>
            <person name="Yandell M."/>
            <person name="Nelson C."/>
            <person name="Grigoriev I."/>
            <person name="Davis J."/>
        </authorList>
    </citation>
    <scope>NUCLEOTIDE SEQUENCE</scope>
    <source>
        <strain evidence="4">G11</strain>
    </source>
</reference>
<dbReference type="AlphaFoldDB" id="A0A9P6T886"/>
<organism evidence="4 5">
    <name type="scientific">Cronartium quercuum f. sp. fusiforme G11</name>
    <dbReference type="NCBI Taxonomy" id="708437"/>
    <lineage>
        <taxon>Eukaryota</taxon>
        <taxon>Fungi</taxon>
        <taxon>Dikarya</taxon>
        <taxon>Basidiomycota</taxon>
        <taxon>Pucciniomycotina</taxon>
        <taxon>Pucciniomycetes</taxon>
        <taxon>Pucciniales</taxon>
        <taxon>Coleosporiaceae</taxon>
        <taxon>Cronartium</taxon>
    </lineage>
</organism>
<evidence type="ECO:0000313" key="4">
    <source>
        <dbReference type="EMBL" id="KAG0142284.1"/>
    </source>
</evidence>
<keyword evidence="2" id="KW-0863">Zinc-finger</keyword>
<name>A0A9P6T886_9BASI</name>
<proteinExistence type="predicted"/>
<dbReference type="GO" id="GO:0003676">
    <property type="term" value="F:nucleic acid binding"/>
    <property type="evidence" value="ECO:0007669"/>
    <property type="project" value="InterPro"/>
</dbReference>
<dbReference type="OrthoDB" id="2750930at2759"/>
<dbReference type="GO" id="GO:0008270">
    <property type="term" value="F:zinc ion binding"/>
    <property type="evidence" value="ECO:0007669"/>
    <property type="project" value="UniProtKB-KW"/>
</dbReference>
<keyword evidence="5" id="KW-1185">Reference proteome</keyword>
<evidence type="ECO:0000313" key="5">
    <source>
        <dbReference type="Proteomes" id="UP000886653"/>
    </source>
</evidence>
<dbReference type="InterPro" id="IPR001878">
    <property type="entry name" value="Znf_CCHC"/>
</dbReference>
<evidence type="ECO:0000256" key="2">
    <source>
        <dbReference type="PROSITE-ProRule" id="PRU00047"/>
    </source>
</evidence>
<dbReference type="SUPFAM" id="SSF57756">
    <property type="entry name" value="Retrovirus zinc finger-like domains"/>
    <property type="match status" value="1"/>
</dbReference>
<keyword evidence="1" id="KW-0507">mRNA processing</keyword>
<sequence length="58" mass="6496">YVRTPTQCFQCHKLGHIAAHCHNKALCVKCSGTHDTRDCVSPEDCIAVPQTETIHDYI</sequence>
<keyword evidence="2" id="KW-0479">Metal-binding</keyword>
<evidence type="ECO:0000256" key="1">
    <source>
        <dbReference type="ARBA" id="ARBA00022664"/>
    </source>
</evidence>
<dbReference type="PROSITE" id="PS50158">
    <property type="entry name" value="ZF_CCHC"/>
    <property type="match status" value="1"/>
</dbReference>
<dbReference type="EMBL" id="MU167354">
    <property type="protein sequence ID" value="KAG0142284.1"/>
    <property type="molecule type" value="Genomic_DNA"/>
</dbReference>
<feature type="domain" description="CCHC-type" evidence="3">
    <location>
        <begin position="8"/>
        <end position="21"/>
    </location>
</feature>
<dbReference type="GO" id="GO:0006397">
    <property type="term" value="P:mRNA processing"/>
    <property type="evidence" value="ECO:0007669"/>
    <property type="project" value="UniProtKB-KW"/>
</dbReference>
<comment type="caution">
    <text evidence="4">The sequence shown here is derived from an EMBL/GenBank/DDBJ whole genome shotgun (WGS) entry which is preliminary data.</text>
</comment>
<keyword evidence="2" id="KW-0862">Zinc</keyword>
<dbReference type="InterPro" id="IPR036875">
    <property type="entry name" value="Znf_CCHC_sf"/>
</dbReference>